<evidence type="ECO:0000313" key="1">
    <source>
        <dbReference type="EMBL" id="KAJ6791323.1"/>
    </source>
</evidence>
<dbReference type="EMBL" id="JANAVB010044419">
    <property type="protein sequence ID" value="KAJ6791323.1"/>
    <property type="molecule type" value="Genomic_DNA"/>
</dbReference>
<protein>
    <submittedName>
        <fullName evidence="1">Uncharacterized protein</fullName>
    </submittedName>
</protein>
<reference evidence="1" key="1">
    <citation type="journal article" date="2023" name="GigaByte">
        <title>Genome assembly of the bearded iris, Iris pallida Lam.</title>
        <authorList>
            <person name="Bruccoleri R.E."/>
            <person name="Oakeley E.J."/>
            <person name="Faust A.M.E."/>
            <person name="Altorfer M."/>
            <person name="Dessus-Babus S."/>
            <person name="Burckhardt D."/>
            <person name="Oertli M."/>
            <person name="Naumann U."/>
            <person name="Petersen F."/>
            <person name="Wong J."/>
        </authorList>
    </citation>
    <scope>NUCLEOTIDE SEQUENCE</scope>
    <source>
        <strain evidence="1">GSM-AAB239-AS_SAM_17_03QT</strain>
    </source>
</reference>
<accession>A0AAX6DHS5</accession>
<organism evidence="1 3">
    <name type="scientific">Iris pallida</name>
    <name type="common">Sweet iris</name>
    <dbReference type="NCBI Taxonomy" id="29817"/>
    <lineage>
        <taxon>Eukaryota</taxon>
        <taxon>Viridiplantae</taxon>
        <taxon>Streptophyta</taxon>
        <taxon>Embryophyta</taxon>
        <taxon>Tracheophyta</taxon>
        <taxon>Spermatophyta</taxon>
        <taxon>Magnoliopsida</taxon>
        <taxon>Liliopsida</taxon>
        <taxon>Asparagales</taxon>
        <taxon>Iridaceae</taxon>
        <taxon>Iridoideae</taxon>
        <taxon>Irideae</taxon>
        <taxon>Iris</taxon>
    </lineage>
</organism>
<proteinExistence type="predicted"/>
<keyword evidence="3" id="KW-1185">Reference proteome</keyword>
<gene>
    <name evidence="1" type="ORF">M6B38_244250</name>
    <name evidence="2" type="ORF">M6B38_244255</name>
</gene>
<comment type="caution">
    <text evidence="1">The sequence shown here is derived from an EMBL/GenBank/DDBJ whole genome shotgun (WGS) entry which is preliminary data.</text>
</comment>
<dbReference type="Proteomes" id="UP001140949">
    <property type="component" value="Unassembled WGS sequence"/>
</dbReference>
<evidence type="ECO:0000313" key="2">
    <source>
        <dbReference type="EMBL" id="KAJ6791324.1"/>
    </source>
</evidence>
<dbReference type="EMBL" id="JANAVB010044419">
    <property type="protein sequence ID" value="KAJ6791324.1"/>
    <property type="molecule type" value="Genomic_DNA"/>
</dbReference>
<sequence>MPDMKRRMRCIFFEITSDEVVDSIIRSSFWCYFGFWSNRIIHHIRLRSRSREYRHPSLQEISNSAG</sequence>
<name>A0AAX6DHS5_IRIPA</name>
<dbReference type="AlphaFoldDB" id="A0AAX6DHS5"/>
<reference evidence="1" key="2">
    <citation type="submission" date="2023-04" db="EMBL/GenBank/DDBJ databases">
        <authorList>
            <person name="Bruccoleri R.E."/>
            <person name="Oakeley E.J."/>
            <person name="Faust A.-M."/>
            <person name="Dessus-Babus S."/>
            <person name="Altorfer M."/>
            <person name="Burckhardt D."/>
            <person name="Oertli M."/>
            <person name="Naumann U."/>
            <person name="Petersen F."/>
            <person name="Wong J."/>
        </authorList>
    </citation>
    <scope>NUCLEOTIDE SEQUENCE</scope>
    <source>
        <strain evidence="1">GSM-AAB239-AS_SAM_17_03QT</strain>
        <tissue evidence="1">Leaf</tissue>
    </source>
</reference>
<evidence type="ECO:0000313" key="3">
    <source>
        <dbReference type="Proteomes" id="UP001140949"/>
    </source>
</evidence>